<dbReference type="GO" id="GO:0008239">
    <property type="term" value="F:dipeptidyl-peptidase activity"/>
    <property type="evidence" value="ECO:0007669"/>
    <property type="project" value="TreeGrafter"/>
</dbReference>
<evidence type="ECO:0000256" key="4">
    <source>
        <dbReference type="ARBA" id="ARBA00022801"/>
    </source>
</evidence>
<dbReference type="GO" id="GO:0070008">
    <property type="term" value="F:serine-type exopeptidase activity"/>
    <property type="evidence" value="ECO:0007669"/>
    <property type="project" value="InterPro"/>
</dbReference>
<dbReference type="PANTHER" id="PTHR11010:SF5">
    <property type="entry name" value="RE36938P-RELATED"/>
    <property type="match status" value="1"/>
</dbReference>
<dbReference type="Pfam" id="PF05577">
    <property type="entry name" value="Peptidase_S28"/>
    <property type="match status" value="1"/>
</dbReference>
<proteinExistence type="inferred from homology"/>
<accession>A0AAU9USN9</accession>
<keyword evidence="3 6" id="KW-0732">Signal</keyword>
<organism evidence="7 8">
    <name type="scientific">Euphydryas editha</name>
    <name type="common">Edith's checkerspot</name>
    <dbReference type="NCBI Taxonomy" id="104508"/>
    <lineage>
        <taxon>Eukaryota</taxon>
        <taxon>Metazoa</taxon>
        <taxon>Ecdysozoa</taxon>
        <taxon>Arthropoda</taxon>
        <taxon>Hexapoda</taxon>
        <taxon>Insecta</taxon>
        <taxon>Pterygota</taxon>
        <taxon>Neoptera</taxon>
        <taxon>Endopterygota</taxon>
        <taxon>Lepidoptera</taxon>
        <taxon>Glossata</taxon>
        <taxon>Ditrysia</taxon>
        <taxon>Papilionoidea</taxon>
        <taxon>Nymphalidae</taxon>
        <taxon>Nymphalinae</taxon>
        <taxon>Euphydryas</taxon>
    </lineage>
</organism>
<evidence type="ECO:0000256" key="3">
    <source>
        <dbReference type="ARBA" id="ARBA00022729"/>
    </source>
</evidence>
<evidence type="ECO:0000256" key="2">
    <source>
        <dbReference type="ARBA" id="ARBA00022670"/>
    </source>
</evidence>
<keyword evidence="8" id="KW-1185">Reference proteome</keyword>
<name>A0AAU9USN9_EUPED</name>
<dbReference type="Proteomes" id="UP001153954">
    <property type="component" value="Unassembled WGS sequence"/>
</dbReference>
<evidence type="ECO:0000256" key="1">
    <source>
        <dbReference type="ARBA" id="ARBA00011079"/>
    </source>
</evidence>
<dbReference type="Gene3D" id="1.20.120.980">
    <property type="entry name" value="Serine carboxypeptidase S28, SKS domain"/>
    <property type="match status" value="1"/>
</dbReference>
<gene>
    <name evidence="7" type="ORF">EEDITHA_LOCUS16855</name>
</gene>
<dbReference type="GO" id="GO:0006508">
    <property type="term" value="P:proteolysis"/>
    <property type="evidence" value="ECO:0007669"/>
    <property type="project" value="UniProtKB-KW"/>
</dbReference>
<protein>
    <recommendedName>
        <fullName evidence="9">Serine protease K12H4.7</fullName>
    </recommendedName>
</protein>
<keyword evidence="2" id="KW-0645">Protease</keyword>
<feature type="signal peptide" evidence="6">
    <location>
        <begin position="1"/>
        <end position="19"/>
    </location>
</feature>
<evidence type="ECO:0008006" key="9">
    <source>
        <dbReference type="Google" id="ProtNLM"/>
    </source>
</evidence>
<evidence type="ECO:0000256" key="6">
    <source>
        <dbReference type="SAM" id="SignalP"/>
    </source>
</evidence>
<comment type="similarity">
    <text evidence="1">Belongs to the peptidase S28 family.</text>
</comment>
<feature type="chain" id="PRO_5043840985" description="Serine protease K12H4.7" evidence="6">
    <location>
        <begin position="20"/>
        <end position="483"/>
    </location>
</feature>
<evidence type="ECO:0000313" key="8">
    <source>
        <dbReference type="Proteomes" id="UP001153954"/>
    </source>
</evidence>
<dbReference type="Gene3D" id="3.40.50.1820">
    <property type="entry name" value="alpha/beta hydrolase"/>
    <property type="match status" value="1"/>
</dbReference>
<dbReference type="AlphaFoldDB" id="A0AAU9USN9"/>
<dbReference type="SUPFAM" id="SSF53474">
    <property type="entry name" value="alpha/beta-Hydrolases"/>
    <property type="match status" value="1"/>
</dbReference>
<dbReference type="EMBL" id="CAKOGL010000025">
    <property type="protein sequence ID" value="CAH2102188.1"/>
    <property type="molecule type" value="Genomic_DNA"/>
</dbReference>
<reference evidence="7" key="1">
    <citation type="submission" date="2022-03" db="EMBL/GenBank/DDBJ databases">
        <authorList>
            <person name="Tunstrom K."/>
        </authorList>
    </citation>
    <scope>NUCLEOTIDE SEQUENCE</scope>
</reference>
<dbReference type="InterPro" id="IPR029058">
    <property type="entry name" value="AB_hydrolase_fold"/>
</dbReference>
<dbReference type="PANTHER" id="PTHR11010">
    <property type="entry name" value="PROTEASE S28 PRO-X CARBOXYPEPTIDASE-RELATED"/>
    <property type="match status" value="1"/>
</dbReference>
<dbReference type="InterPro" id="IPR042269">
    <property type="entry name" value="Ser_carbopepase_S28_SKS"/>
</dbReference>
<evidence type="ECO:0000256" key="5">
    <source>
        <dbReference type="ARBA" id="ARBA00023180"/>
    </source>
</evidence>
<comment type="caution">
    <text evidence="7">The sequence shown here is derived from an EMBL/GenBank/DDBJ whole genome shotgun (WGS) entry which is preliminary data.</text>
</comment>
<keyword evidence="4" id="KW-0378">Hydrolase</keyword>
<sequence>MYLKYCQLLLLFSVSLADGFGFFDIGNTFNYLNKELYSLASNWDGDVKTRWIKQELDHFDPEEKRTWKMRYFQRLTYWRSNGPIYLLLGGESEASSRWTTTGIMQELAKETKGAMFVSEHRYYGKSKPLNTTDIRNFKFLNSRQATADNAKLLKYIKSWRMFNNSKVVVIGGSYSGNLAAWMRMLYPELVDAALASSAPVLAKKDFYEYLEKVNDNYEQYGTSECLDNIRNTFERYDRLLQSSEGINLLKEEENICQDCDLTVLKNRQVFFSEKVSKFMIYSQYGNTKNIKEHCKKLNTSLKLQILDKTSKPNFWVARKGCYYYDFDKMIEEYKDKENEWVIAWIYQTCTEFGYFQTTSSKSQPFTNNIGLNFYIEMCSVLFGTDFDEKRVDSGIRDTNVFYGGRTPNVTKVVFTNGDLDPWSTLGVLEDLSYNAPAVVIPRSSHCRDLFSNRENDIEELKEARIHIKYLIKNWIGAGDFFSN</sequence>
<keyword evidence="5" id="KW-0325">Glycoprotein</keyword>
<evidence type="ECO:0000313" key="7">
    <source>
        <dbReference type="EMBL" id="CAH2102188.1"/>
    </source>
</evidence>
<dbReference type="InterPro" id="IPR008758">
    <property type="entry name" value="Peptidase_S28"/>
</dbReference>